<evidence type="ECO:0000313" key="7">
    <source>
        <dbReference type="EMBL" id="BAM82202.1"/>
    </source>
</evidence>
<feature type="region of interest" description="Disordered" evidence="5">
    <location>
        <begin position="1"/>
        <end position="24"/>
    </location>
</feature>
<keyword evidence="2" id="KW-0547">Nucleotide-binding</keyword>
<organism evidence="7 8">
    <name type="scientific">Cyanidioschyzon merolae (strain NIES-3377 / 10D)</name>
    <name type="common">Unicellular red alga</name>
    <dbReference type="NCBI Taxonomy" id="280699"/>
    <lineage>
        <taxon>Eukaryota</taxon>
        <taxon>Rhodophyta</taxon>
        <taxon>Bangiophyceae</taxon>
        <taxon>Cyanidiales</taxon>
        <taxon>Cyanidiaceae</taxon>
        <taxon>Cyanidioschyzon</taxon>
    </lineage>
</organism>
<feature type="compositionally biased region" description="Polar residues" evidence="5">
    <location>
        <begin position="355"/>
        <end position="380"/>
    </location>
</feature>
<dbReference type="KEGG" id="cme:CYME_CMQ345C"/>
<feature type="compositionally biased region" description="Polar residues" evidence="5">
    <location>
        <begin position="323"/>
        <end position="332"/>
    </location>
</feature>
<dbReference type="AlphaFoldDB" id="M1VGD9"/>
<dbReference type="InterPro" id="IPR006073">
    <property type="entry name" value="GTP-bd"/>
</dbReference>
<feature type="domain" description="G" evidence="6">
    <location>
        <begin position="414"/>
        <end position="472"/>
    </location>
</feature>
<accession>M1VGD9</accession>
<dbReference type="GO" id="GO:0005829">
    <property type="term" value="C:cytosol"/>
    <property type="evidence" value="ECO:0007669"/>
    <property type="project" value="TreeGrafter"/>
</dbReference>
<evidence type="ECO:0000259" key="6">
    <source>
        <dbReference type="Pfam" id="PF01926"/>
    </source>
</evidence>
<evidence type="ECO:0000256" key="1">
    <source>
        <dbReference type="ARBA" id="ARBA00022490"/>
    </source>
</evidence>
<dbReference type="OMA" id="VNKADMM"/>
<dbReference type="EMBL" id="AP006499">
    <property type="protein sequence ID" value="BAM82202.1"/>
    <property type="molecule type" value="Genomic_DNA"/>
</dbReference>
<proteinExistence type="predicted"/>
<evidence type="ECO:0000256" key="4">
    <source>
        <dbReference type="ARBA" id="ARBA00023134"/>
    </source>
</evidence>
<dbReference type="Pfam" id="PF01926">
    <property type="entry name" value="MMR_HSR1"/>
    <property type="match status" value="1"/>
</dbReference>
<keyword evidence="4" id="KW-0342">GTP-binding</keyword>
<dbReference type="HOGENOM" id="CLU_011072_10_0_1"/>
<evidence type="ECO:0000256" key="5">
    <source>
        <dbReference type="SAM" id="MobiDB-lite"/>
    </source>
</evidence>
<evidence type="ECO:0000313" key="8">
    <source>
        <dbReference type="Proteomes" id="UP000007014"/>
    </source>
</evidence>
<dbReference type="Proteomes" id="UP000007014">
    <property type="component" value="Chromosome 17"/>
</dbReference>
<keyword evidence="1" id="KW-0963">Cytoplasm</keyword>
<dbReference type="eggNOG" id="KOG1424">
    <property type="taxonomic scope" value="Eukaryota"/>
</dbReference>
<dbReference type="InterPro" id="IPR027417">
    <property type="entry name" value="P-loop_NTPase"/>
</dbReference>
<name>M1VGD9_CYAM1</name>
<keyword evidence="3" id="KW-0378">Hydrolase</keyword>
<sequence>MPGNRKAAVSGSVPKDGLGRALTRPRKNLSGRAYRRQRQHELEDSSLLLLPESEAAASVLDRVQWVELLARAELAGRDFTAEPALPVQNVVSEPRLVSSTDAIAETLRGAVPALDGPSAPDHGAELPLTIPERPVWNRGMTAEQLAASERQAFHRWRASMDALEQQLAQERQRGSLLSRFFTPYEKNLQIWRQLWRVLERSELVIQVLDARHPLLFYSPHLERYLQKRHPEKKCILLLNKADLLTPAARRAWKDYFAERNQTAWFFSALYPEGEKSTLEPAEGDESRSESGICADDHAASGITEIIRNSLLLNGAPAGANGSAYSIQGSPLHQTHEAETWSEPREAPDAQRTRHSSVSGDPQKRSPNANHENDVQASNLCSRTQLMNLVRRLLSTIEPSQTSSGPRTSPQHRRTVGFVGYPNVGKSSTLNCLLGKTQAAVGPNPGKTKHFQTLTLDEDLMLCDAPGLVFPQWAHSRAELICAGVIPIDHAGDLLDAVQFICSRLPASKLASHYSLTLPPKFNRTAPEKVHCDAATFLDTLALARGFRTSHAQTDRHRAARLVLKDYVRGDLPDMHWPPVPADGVGKSTEAL</sequence>
<reference evidence="7 8" key="2">
    <citation type="journal article" date="2007" name="BMC Biol.">
        <title>A 100%-complete sequence reveals unusually simple genomic features in the hot-spring red alga Cyanidioschyzon merolae.</title>
        <authorList>
            <person name="Nozaki H."/>
            <person name="Takano H."/>
            <person name="Misumi O."/>
            <person name="Terasawa K."/>
            <person name="Matsuzaki M."/>
            <person name="Maruyama S."/>
            <person name="Nishida K."/>
            <person name="Yagisawa F."/>
            <person name="Yoshida Y."/>
            <person name="Fujiwara T."/>
            <person name="Takio S."/>
            <person name="Tamura K."/>
            <person name="Chung S.J."/>
            <person name="Nakamura S."/>
            <person name="Kuroiwa H."/>
            <person name="Tanaka K."/>
            <person name="Sato N."/>
            <person name="Kuroiwa T."/>
        </authorList>
    </citation>
    <scope>NUCLEOTIDE SEQUENCE [LARGE SCALE GENOMIC DNA]</scope>
    <source>
        <strain evidence="7 8">10D</strain>
    </source>
</reference>
<dbReference type="PANTHER" id="PTHR45709:SF2">
    <property type="entry name" value="LARGE SUBUNIT GTPASE 1 HOMOLOG"/>
    <property type="match status" value="1"/>
</dbReference>
<dbReference type="PANTHER" id="PTHR45709">
    <property type="entry name" value="LARGE SUBUNIT GTPASE 1 HOMOLOG-RELATED"/>
    <property type="match status" value="1"/>
</dbReference>
<dbReference type="GO" id="GO:0005525">
    <property type="term" value="F:GTP binding"/>
    <property type="evidence" value="ECO:0007669"/>
    <property type="project" value="UniProtKB-KW"/>
</dbReference>
<dbReference type="STRING" id="280699.M1VGD9"/>
<dbReference type="RefSeq" id="XP_005538238.1">
    <property type="nucleotide sequence ID" value="XM_005538181.1"/>
</dbReference>
<evidence type="ECO:0000256" key="3">
    <source>
        <dbReference type="ARBA" id="ARBA00022801"/>
    </source>
</evidence>
<dbReference type="Gramene" id="CMQ345CT">
    <property type="protein sequence ID" value="CMQ345CT"/>
    <property type="gene ID" value="CMQ345C"/>
</dbReference>
<dbReference type="OrthoDB" id="61815at2759"/>
<dbReference type="GO" id="GO:0003924">
    <property type="term" value="F:GTPase activity"/>
    <property type="evidence" value="ECO:0007669"/>
    <property type="project" value="InterPro"/>
</dbReference>
<dbReference type="GeneID" id="16996306"/>
<evidence type="ECO:0000256" key="2">
    <source>
        <dbReference type="ARBA" id="ARBA00022741"/>
    </source>
</evidence>
<gene>
    <name evidence="7" type="ORF">CYME_CMQ345C</name>
</gene>
<reference evidence="7 8" key="1">
    <citation type="journal article" date="2004" name="Nature">
        <title>Genome sequence of the ultrasmall unicellular red alga Cyanidioschyzon merolae 10D.</title>
        <authorList>
            <person name="Matsuzaki M."/>
            <person name="Misumi O."/>
            <person name="Shin-i T."/>
            <person name="Maruyama S."/>
            <person name="Takahara M."/>
            <person name="Miyagishima S."/>
            <person name="Mori T."/>
            <person name="Nishida K."/>
            <person name="Yagisawa F."/>
            <person name="Nishida K."/>
            <person name="Yoshida Y."/>
            <person name="Nishimura Y."/>
            <person name="Nakao S."/>
            <person name="Kobayashi T."/>
            <person name="Momoyama Y."/>
            <person name="Higashiyama T."/>
            <person name="Minoda A."/>
            <person name="Sano M."/>
            <person name="Nomoto H."/>
            <person name="Oishi K."/>
            <person name="Hayashi H."/>
            <person name="Ohta F."/>
            <person name="Nishizaka S."/>
            <person name="Haga S."/>
            <person name="Miura S."/>
            <person name="Morishita T."/>
            <person name="Kabeya Y."/>
            <person name="Terasawa K."/>
            <person name="Suzuki Y."/>
            <person name="Ishii Y."/>
            <person name="Asakawa S."/>
            <person name="Takano H."/>
            <person name="Ohta N."/>
            <person name="Kuroiwa H."/>
            <person name="Tanaka K."/>
            <person name="Shimizu N."/>
            <person name="Sugano S."/>
            <person name="Sato N."/>
            <person name="Nozaki H."/>
            <person name="Ogasawara N."/>
            <person name="Kohara Y."/>
            <person name="Kuroiwa T."/>
        </authorList>
    </citation>
    <scope>NUCLEOTIDE SEQUENCE [LARGE SCALE GENOMIC DNA]</scope>
    <source>
        <strain evidence="7 8">10D</strain>
    </source>
</reference>
<feature type="region of interest" description="Disordered" evidence="5">
    <location>
        <begin position="323"/>
        <end position="380"/>
    </location>
</feature>
<dbReference type="Gene3D" id="3.40.50.300">
    <property type="entry name" value="P-loop containing nucleotide triphosphate hydrolases"/>
    <property type="match status" value="1"/>
</dbReference>
<dbReference type="InterPro" id="IPR043358">
    <property type="entry name" value="GNL1-like"/>
</dbReference>
<feature type="compositionally biased region" description="Basic and acidic residues" evidence="5">
    <location>
        <begin position="333"/>
        <end position="351"/>
    </location>
</feature>
<protein>
    <submittedName>
        <fullName evidence="7">GTP-binding protein of Nug1 family</fullName>
    </submittedName>
</protein>
<keyword evidence="8" id="KW-1185">Reference proteome</keyword>
<dbReference type="SUPFAM" id="SSF52540">
    <property type="entry name" value="P-loop containing nucleoside triphosphate hydrolases"/>
    <property type="match status" value="1"/>
</dbReference>